<sequence length="1560" mass="170313">MMSLVSPAESAAPVRHVYDDHDALDTGSDVYGTFQDHIEPSTIARPRSSSKLCRSFGIATVLLLVASYMLLQSYSEPSSSSVREGHTPKSSVAAPEPAHKSTEQEDDTVTLSHKHKSDESDGLSKLERKFLKGVDTTQIRKYHGAYASVPHPAGSHQDYKTALFTAEQLKSFGIKTEIVEYYPLLSLPIHRYLSILSPPEAARELNLTEATVPGDACTSNEDALPPYLGYSGSGNVTASVVYVNFAQPKDFQWLKDSNVTLEGKIALVRYGGNFRGLKVMLAEQHGMAGVLIYSDPKDDGFGQGPVYPEGPWRPEGSFQRGSVQYNSISGGDPLTPGFPSLPGEPYLSIEECKTIPHIPTLPLSYGQARYILESLEGRNAPDDWQGALDLENGGYHVGDDEATILNLDVAMDNSIGPIWDVIGTIEGTEEPDQMVVIGNHRDAWVCGAVDPSSGSAVMLEIARGLGELLADGWKPRRTLVISSWDGEELGLLGSTEFAEDHAEILKKQAVAYINVDNVVGPFVSTSGTPSIAKFLQETAQLVPGNPFHGVDVSGSLYEQWVSQTAIRRSSLAAGTDDGTLAPDHLIQFMGSGTDFTAFYQHLGIISANLGFTIGSATYGTYHSTMDSIPYVETVGDPHYATHTTTAKWWGLITLRLVDDDIVPFDFSTYGLVMQEDLASYEKITVAMERNVSYTALYEAIGLFTSNAEIFQARIVAFAEKRAKKKANHKTETERHFWNEKLISLERYLLSDAGLPHRPWFKHVIFGPGFYEGYKGAAFPGISDSIVFEDDATAMQAHPSKMSSPAEAYGTFGASAPSREQHDSRWKKVLSSTSARVGGLVAILVVVVGGFLLFQSPSSSSTGISAGNGTGLTSSEQTFVDGVQPEKLREFLHAYASVPHTCGTEQDYKTAVYTAQQFEAFGLKAEIKEYYTLLSYPIHRRLAIVSPEQSVHELDLSEPYVPGDACTNNSDALPPFLAYSDSGNVTASVVYVNYGTQADFDWLVSSNVTLEGKIALVRYGRNFRGLKAMLAEQHGMAGVLIYSDPNEDGFTQGPVYPEGIYRPKGSFQRGSLQYLSLASGDPLTPGWASVQGAEYLKYEDVDSIPHIPALPLSYEQADIILRSMGGQKAPTAWQGGLTYPEGYRLGDDESLVLNLDVFMDNKIGPIWDVIGTIEGAVEPDQQVLIGNHRDAWVCGAVDPSSGSAVMMEIARGLGELLKQGWKPRRSIVLGSWDGEEYGLLGSTEFAEENAEELKQKAVAYINVDNVVGPLALAMSTPSIAKFIEDTAKVVPPNEFFGKGDERNEPGDSLYAQWVAQTARHRSQIYGVYDGTLAPDHLIQFMGSGSDFTAFYQHLGVISANLGFTLNGAVYGTYHSNMDSLMYMETLGDPHYATHANMAQWWGLMTMRLATDVVVPFDFTTYALVMQEDLKGLEQKISSLGRDVNFTKLHTAIATFGANADTFHAHIQQFETVGDSNSDALLRQWNEKLVLLERHLISETGLPHRPWYKHVIFGPGFYEGYLGAAFPGISDSVAFSDNSSTMQEHVDDVARIVTDAANYLVA</sequence>
<dbReference type="CDD" id="cd08022">
    <property type="entry name" value="M28_PSMA_like"/>
    <property type="match status" value="1"/>
</dbReference>
<dbReference type="InterPro" id="IPR046450">
    <property type="entry name" value="PA_dom_sf"/>
</dbReference>
<dbReference type="OrthoDB" id="10013407at2759"/>
<comment type="caution">
    <text evidence="7">The sequence shown here is derived from an EMBL/GenBank/DDBJ whole genome shotgun (WGS) entry which is preliminary data.</text>
</comment>
<dbReference type="EMBL" id="MBDO02000064">
    <property type="protein sequence ID" value="RLN64865.1"/>
    <property type="molecule type" value="Genomic_DNA"/>
</dbReference>
<evidence type="ECO:0008006" key="10">
    <source>
        <dbReference type="Google" id="ProtNLM"/>
    </source>
</evidence>
<evidence type="ECO:0000313" key="9">
    <source>
        <dbReference type="Proteomes" id="UP000284657"/>
    </source>
</evidence>
<evidence type="ECO:0000259" key="4">
    <source>
        <dbReference type="Pfam" id="PF04253"/>
    </source>
</evidence>
<dbReference type="Pfam" id="PF02225">
    <property type="entry name" value="PA"/>
    <property type="match status" value="2"/>
</dbReference>
<organism evidence="7 8">
    <name type="scientific">Phytophthora kernoviae</name>
    <dbReference type="NCBI Taxonomy" id="325452"/>
    <lineage>
        <taxon>Eukaryota</taxon>
        <taxon>Sar</taxon>
        <taxon>Stramenopiles</taxon>
        <taxon>Oomycota</taxon>
        <taxon>Peronosporomycetes</taxon>
        <taxon>Peronosporales</taxon>
        <taxon>Peronosporaceae</taxon>
        <taxon>Phytophthora</taxon>
    </lineage>
</organism>
<evidence type="ECO:0000313" key="7">
    <source>
        <dbReference type="EMBL" id="RLN64865.1"/>
    </source>
</evidence>
<feature type="domain" description="PA" evidence="3">
    <location>
        <begin position="236"/>
        <end position="302"/>
    </location>
</feature>
<dbReference type="Gene3D" id="3.40.630.10">
    <property type="entry name" value="Zn peptidases"/>
    <property type="match status" value="2"/>
</dbReference>
<name>A0A3F2RV98_9STRA</name>
<evidence type="ECO:0000313" key="6">
    <source>
        <dbReference type="EMBL" id="RLN59624.1"/>
    </source>
</evidence>
<dbReference type="SUPFAM" id="SSF53187">
    <property type="entry name" value="Zn-dependent exopeptidases"/>
    <property type="match status" value="2"/>
</dbReference>
<feature type="domain" description="Peptidase M28" evidence="5">
    <location>
        <begin position="421"/>
        <end position="518"/>
    </location>
</feature>
<dbReference type="SUPFAM" id="SSF52025">
    <property type="entry name" value="PA domain"/>
    <property type="match status" value="2"/>
</dbReference>
<feature type="domain" description="Peptidase M28" evidence="5">
    <location>
        <begin position="1168"/>
        <end position="1268"/>
    </location>
</feature>
<dbReference type="InterPro" id="IPR003137">
    <property type="entry name" value="PA_domain"/>
</dbReference>
<dbReference type="FunFam" id="1.20.930.40:FF:000007">
    <property type="entry name" value="Uncharacterized protein"/>
    <property type="match status" value="1"/>
</dbReference>
<comment type="similarity">
    <text evidence="1">Belongs to the peptidase M28 family. M28B subfamily.</text>
</comment>
<proteinExistence type="inferred from homology"/>
<evidence type="ECO:0000256" key="2">
    <source>
        <dbReference type="SAM" id="MobiDB-lite"/>
    </source>
</evidence>
<dbReference type="InterPro" id="IPR039373">
    <property type="entry name" value="Peptidase_M28B"/>
</dbReference>
<gene>
    <name evidence="6" type="ORF">BBJ29_002231</name>
    <name evidence="7" type="ORF">BBP00_00003204</name>
</gene>
<dbReference type="EMBL" id="MBAD02001028">
    <property type="protein sequence ID" value="RLN59624.1"/>
    <property type="molecule type" value="Genomic_DNA"/>
</dbReference>
<dbReference type="InterPro" id="IPR007365">
    <property type="entry name" value="TFR-like_dimer_dom"/>
</dbReference>
<dbReference type="CDD" id="cd02121">
    <property type="entry name" value="PA_GCPII_like"/>
    <property type="match status" value="2"/>
</dbReference>
<dbReference type="FunFam" id="3.40.630.10:FF:000078">
    <property type="entry name" value="Glutamate carboxypeptidase 2"/>
    <property type="match status" value="2"/>
</dbReference>
<reference evidence="8 9" key="1">
    <citation type="submission" date="2018-07" db="EMBL/GenBank/DDBJ databases">
        <title>Genome sequencing of oomycete isolates from Chile give support for New Zealand origin for Phytophthora kernoviae and make available the first Nothophytophthora sp. genome.</title>
        <authorList>
            <person name="Studholme D.J."/>
            <person name="Sanfuentes E."/>
            <person name="Panda P."/>
            <person name="Hill R."/>
            <person name="Sambles C."/>
            <person name="Grant M."/>
            <person name="Williams N.M."/>
            <person name="Mcdougal R.L."/>
        </authorList>
    </citation>
    <scope>NUCLEOTIDE SEQUENCE [LARGE SCALE GENOMIC DNA]</scope>
    <source>
        <strain evidence="7">Chile6</strain>
        <strain evidence="6">Chile7</strain>
    </source>
</reference>
<dbReference type="PANTHER" id="PTHR10404">
    <property type="entry name" value="N-ACETYLATED-ALPHA-LINKED ACIDIC DIPEPTIDASE"/>
    <property type="match status" value="1"/>
</dbReference>
<dbReference type="SUPFAM" id="SSF47672">
    <property type="entry name" value="Transferrin receptor-like dimerisation domain"/>
    <property type="match status" value="2"/>
</dbReference>
<feature type="domain" description="PA" evidence="3">
    <location>
        <begin position="984"/>
        <end position="1064"/>
    </location>
</feature>
<dbReference type="PANTHER" id="PTHR10404:SF46">
    <property type="entry name" value="VACUOLAR PROTEIN SORTING-ASSOCIATED PROTEIN 70"/>
    <property type="match status" value="1"/>
</dbReference>
<evidence type="ECO:0000313" key="8">
    <source>
        <dbReference type="Proteomes" id="UP000277300"/>
    </source>
</evidence>
<dbReference type="Pfam" id="PF04253">
    <property type="entry name" value="TFR_dimer"/>
    <property type="match status" value="2"/>
</dbReference>
<protein>
    <recommendedName>
        <fullName evidence="10">Glutamate carboxypeptidase</fullName>
    </recommendedName>
</protein>
<dbReference type="InterPro" id="IPR036757">
    <property type="entry name" value="TFR-like_dimer_dom_sf"/>
</dbReference>
<dbReference type="Proteomes" id="UP000277300">
    <property type="component" value="Unassembled WGS sequence"/>
</dbReference>
<dbReference type="GO" id="GO:0004180">
    <property type="term" value="F:carboxypeptidase activity"/>
    <property type="evidence" value="ECO:0007669"/>
    <property type="project" value="TreeGrafter"/>
</dbReference>
<feature type="domain" description="Transferrin receptor-like dimerisation" evidence="4">
    <location>
        <begin position="692"/>
        <end position="798"/>
    </location>
</feature>
<evidence type="ECO:0000259" key="5">
    <source>
        <dbReference type="Pfam" id="PF04389"/>
    </source>
</evidence>
<dbReference type="Proteomes" id="UP000284657">
    <property type="component" value="Unassembled WGS sequence"/>
</dbReference>
<dbReference type="Pfam" id="PF04389">
    <property type="entry name" value="Peptidase_M28"/>
    <property type="match status" value="2"/>
</dbReference>
<dbReference type="Gene3D" id="1.20.930.40">
    <property type="entry name" value="Transferrin receptor-like, dimerisation domain"/>
    <property type="match status" value="2"/>
</dbReference>
<accession>A0A3F2RV98</accession>
<dbReference type="InterPro" id="IPR007484">
    <property type="entry name" value="Peptidase_M28"/>
</dbReference>
<feature type="domain" description="Transferrin receptor-like dimerisation" evidence="4">
    <location>
        <begin position="1442"/>
        <end position="1558"/>
    </location>
</feature>
<feature type="region of interest" description="Disordered" evidence="2">
    <location>
        <begin position="77"/>
        <end position="122"/>
    </location>
</feature>
<evidence type="ECO:0000259" key="3">
    <source>
        <dbReference type="Pfam" id="PF02225"/>
    </source>
</evidence>
<dbReference type="FunFam" id="3.50.30.30:FF:000008">
    <property type="entry name" value="Glutamate carboxypeptidase 2"/>
    <property type="match status" value="2"/>
</dbReference>
<evidence type="ECO:0000256" key="1">
    <source>
        <dbReference type="ARBA" id="ARBA00005634"/>
    </source>
</evidence>
<dbReference type="Gene3D" id="3.50.30.30">
    <property type="match status" value="2"/>
</dbReference>